<feature type="compositionally biased region" description="Basic and acidic residues" evidence="2">
    <location>
        <begin position="430"/>
        <end position="446"/>
    </location>
</feature>
<reference evidence="4 5" key="1">
    <citation type="submission" date="2013-03" db="EMBL/GenBank/DDBJ databases">
        <title>The Genome Sequence of Capronia coronata CBS 617.96.</title>
        <authorList>
            <consortium name="The Broad Institute Genomics Platform"/>
            <person name="Cuomo C."/>
            <person name="de Hoog S."/>
            <person name="Gorbushina A."/>
            <person name="Walker B."/>
            <person name="Young S.K."/>
            <person name="Zeng Q."/>
            <person name="Gargeya S."/>
            <person name="Fitzgerald M."/>
            <person name="Haas B."/>
            <person name="Abouelleil A."/>
            <person name="Allen A.W."/>
            <person name="Alvarado L."/>
            <person name="Arachchi H.M."/>
            <person name="Berlin A.M."/>
            <person name="Chapman S.B."/>
            <person name="Gainer-Dewar J."/>
            <person name="Goldberg J."/>
            <person name="Griggs A."/>
            <person name="Gujja S."/>
            <person name="Hansen M."/>
            <person name="Howarth C."/>
            <person name="Imamovic A."/>
            <person name="Ireland A."/>
            <person name="Larimer J."/>
            <person name="McCowan C."/>
            <person name="Murphy C."/>
            <person name="Pearson M."/>
            <person name="Poon T.W."/>
            <person name="Priest M."/>
            <person name="Roberts A."/>
            <person name="Saif S."/>
            <person name="Shea T."/>
            <person name="Sisk P."/>
            <person name="Sykes S."/>
            <person name="Wortman J."/>
            <person name="Nusbaum C."/>
            <person name="Birren B."/>
        </authorList>
    </citation>
    <scope>NUCLEOTIDE SEQUENCE [LARGE SCALE GENOMIC DNA]</scope>
    <source>
        <strain evidence="4 5">CBS 617.96</strain>
    </source>
</reference>
<dbReference type="AlphaFoldDB" id="W9YLX4"/>
<feature type="region of interest" description="Disordered" evidence="2">
    <location>
        <begin position="685"/>
        <end position="705"/>
    </location>
</feature>
<evidence type="ECO:0000313" key="5">
    <source>
        <dbReference type="Proteomes" id="UP000019484"/>
    </source>
</evidence>
<feature type="compositionally biased region" description="Acidic residues" evidence="2">
    <location>
        <begin position="524"/>
        <end position="535"/>
    </location>
</feature>
<organism evidence="4 5">
    <name type="scientific">Capronia coronata CBS 617.96</name>
    <dbReference type="NCBI Taxonomy" id="1182541"/>
    <lineage>
        <taxon>Eukaryota</taxon>
        <taxon>Fungi</taxon>
        <taxon>Dikarya</taxon>
        <taxon>Ascomycota</taxon>
        <taxon>Pezizomycotina</taxon>
        <taxon>Eurotiomycetes</taxon>
        <taxon>Chaetothyriomycetidae</taxon>
        <taxon>Chaetothyriales</taxon>
        <taxon>Herpotrichiellaceae</taxon>
        <taxon>Capronia</taxon>
    </lineage>
</organism>
<dbReference type="GeneID" id="19157170"/>
<feature type="coiled-coil region" evidence="1">
    <location>
        <begin position="140"/>
        <end position="167"/>
    </location>
</feature>
<keyword evidence="5" id="KW-1185">Reference proteome</keyword>
<feature type="compositionally biased region" description="Polar residues" evidence="2">
    <location>
        <begin position="506"/>
        <end position="517"/>
    </location>
</feature>
<accession>W9YLX4</accession>
<dbReference type="HOGENOM" id="CLU_016967_3_0_1"/>
<feature type="region of interest" description="Disordered" evidence="2">
    <location>
        <begin position="376"/>
        <end position="454"/>
    </location>
</feature>
<feature type="compositionally biased region" description="Basic and acidic residues" evidence="2">
    <location>
        <begin position="692"/>
        <end position="705"/>
    </location>
</feature>
<dbReference type="Pfam" id="PF13257">
    <property type="entry name" value="DUF4048"/>
    <property type="match status" value="1"/>
</dbReference>
<feature type="compositionally biased region" description="Low complexity" evidence="2">
    <location>
        <begin position="70"/>
        <end position="80"/>
    </location>
</feature>
<feature type="compositionally biased region" description="Polar residues" evidence="2">
    <location>
        <begin position="1"/>
        <end position="16"/>
    </location>
</feature>
<evidence type="ECO:0000256" key="2">
    <source>
        <dbReference type="SAM" id="MobiDB-lite"/>
    </source>
</evidence>
<gene>
    <name evidence="4" type="ORF">A1O1_02270</name>
</gene>
<dbReference type="eggNOG" id="ENOG502S19N">
    <property type="taxonomic scope" value="Eukaryota"/>
</dbReference>
<keyword evidence="1" id="KW-0175">Coiled coil</keyword>
<dbReference type="Proteomes" id="UP000019484">
    <property type="component" value="Unassembled WGS sequence"/>
</dbReference>
<feature type="domain" description="DUF4048" evidence="3">
    <location>
        <begin position="250"/>
        <end position="544"/>
    </location>
</feature>
<feature type="compositionally biased region" description="Polar residues" evidence="2">
    <location>
        <begin position="585"/>
        <end position="594"/>
    </location>
</feature>
<feature type="compositionally biased region" description="Basic and acidic residues" evidence="2">
    <location>
        <begin position="491"/>
        <end position="504"/>
    </location>
</feature>
<dbReference type="EMBL" id="AMWN01000002">
    <property type="protein sequence ID" value="EXJ93877.1"/>
    <property type="molecule type" value="Genomic_DNA"/>
</dbReference>
<evidence type="ECO:0000256" key="1">
    <source>
        <dbReference type="SAM" id="Coils"/>
    </source>
</evidence>
<evidence type="ECO:0000313" key="4">
    <source>
        <dbReference type="EMBL" id="EXJ93877.1"/>
    </source>
</evidence>
<sequence>MAHESTPQLPTATRSPSGVGGDVDGETETENETKTLPSPTRAPATTKAADRRHAKRLSLNLPILLPPTPQMSQSQSQSPTAISSYQSPIHSARSSYQSPVHSTRSSPRIRTSPYRPSEVFSPDTRDPSKSRTSSDFLTLLAAQERRVLELREELQKAEVDLLGLKRQWASYEANKKREEVKHVKKLQPLALDDVPTMSRESRTTPEDEVGEEERRRKRALVEKSQTINAAGVPNNPGRRGSKRVFEGGRHTRALSLLSPTSAKGHVAALKSRAEGNSSRTDGLSGIESETEPSEYDHVLSPPPLSRMSTLDGLISSDPLQLGFGKTYKELAANRRSLPPVAADLLVKQGKQVYDGVREGLWTFWEDIRQATVGEEGINGTTQQQRPVAKSVSGGQKRAARKDIGSNRLAAGGMGVGMGLGLQKTNSDLSTDERERGRERDHDRGPLSKESSFWREFGLDTPQRQSMISNTSTAAQSQSQSQSQSQRQSGKSSDDGSDSGRDRGHVQQKSSTDSTNPPSLLPDLNDNEEEVDDAWDAWDSPVTVRQRPAEPGWDKREGSGSGSGSEAEIEAAHDSVVESNRPPVTRSGSSPQMGSVRTPKKSVGDGNRDAKGGDGDRDVRGEGDDGLPWPEIQKLTTPSKLTRTVSDLMREWNAGANANPNANVDGDKHVDILTTISNGLVDRAEAEAEAEAADTHQSTDVKVQEH</sequence>
<feature type="compositionally biased region" description="Low complexity" evidence="2">
    <location>
        <begin position="102"/>
        <end position="117"/>
    </location>
</feature>
<name>W9YLX4_9EURO</name>
<feature type="region of interest" description="Disordered" evidence="2">
    <location>
        <begin position="1"/>
        <end position="136"/>
    </location>
</feature>
<comment type="caution">
    <text evidence="4">The sequence shown here is derived from an EMBL/GenBank/DDBJ whole genome shotgun (WGS) entry which is preliminary data.</text>
</comment>
<evidence type="ECO:0000259" key="3">
    <source>
        <dbReference type="Pfam" id="PF13257"/>
    </source>
</evidence>
<feature type="compositionally biased region" description="Polar residues" evidence="2">
    <location>
        <begin position="81"/>
        <end position="101"/>
    </location>
</feature>
<protein>
    <recommendedName>
        <fullName evidence="3">DUF4048 domain-containing protein</fullName>
    </recommendedName>
</protein>
<feature type="compositionally biased region" description="Basic and acidic residues" evidence="2">
    <location>
        <begin position="601"/>
        <end position="622"/>
    </location>
</feature>
<dbReference type="InterPro" id="IPR025122">
    <property type="entry name" value="DUF4048"/>
</dbReference>
<feature type="region of interest" description="Disordered" evidence="2">
    <location>
        <begin position="466"/>
        <end position="632"/>
    </location>
</feature>
<feature type="region of interest" description="Disordered" evidence="2">
    <location>
        <begin position="187"/>
        <end position="244"/>
    </location>
</feature>
<proteinExistence type="predicted"/>
<feature type="compositionally biased region" description="Low complexity" evidence="2">
    <location>
        <begin position="475"/>
        <end position="490"/>
    </location>
</feature>
<feature type="region of interest" description="Disordered" evidence="2">
    <location>
        <begin position="265"/>
        <end position="298"/>
    </location>
</feature>
<dbReference type="RefSeq" id="XP_007721371.1">
    <property type="nucleotide sequence ID" value="XM_007723181.1"/>
</dbReference>
<dbReference type="OrthoDB" id="4097086at2759"/>